<comment type="caution">
    <text evidence="1">The sequence shown here is derived from an EMBL/GenBank/DDBJ whole genome shotgun (WGS) entry which is preliminary data.</text>
</comment>
<proteinExistence type="predicted"/>
<dbReference type="EMBL" id="BLKM01001619">
    <property type="protein sequence ID" value="GFG40176.1"/>
    <property type="molecule type" value="Genomic_DNA"/>
</dbReference>
<dbReference type="InterPro" id="IPR038606">
    <property type="entry name" value="To_sf"/>
</dbReference>
<dbReference type="PANTHER" id="PTHR11008:SF13">
    <property type="entry name" value="FI04421P"/>
    <property type="match status" value="1"/>
</dbReference>
<feature type="non-terminal residue" evidence="1">
    <location>
        <position position="453"/>
    </location>
</feature>
<dbReference type="InterPro" id="IPR017943">
    <property type="entry name" value="Bactericidal_perm-incr_a/b_dom"/>
</dbReference>
<dbReference type="InterPro" id="IPR010562">
    <property type="entry name" value="Haemolymph_juvenile_hormone-bd"/>
</dbReference>
<name>A0A6L2Q635_COPFO</name>
<dbReference type="AlphaFoldDB" id="A0A6L2Q635"/>
<evidence type="ECO:0000313" key="2">
    <source>
        <dbReference type="Proteomes" id="UP000502823"/>
    </source>
</evidence>
<dbReference type="Gene3D" id="3.15.10.50">
    <property type="match status" value="1"/>
</dbReference>
<gene>
    <name evidence="1" type="ORF">Cfor_09764</name>
</gene>
<dbReference type="InterPro" id="IPR038602">
    <property type="entry name" value="Mite_allergen_7_sf"/>
</dbReference>
<dbReference type="InterPro" id="IPR020234">
    <property type="entry name" value="Mite_allergen_group-7"/>
</dbReference>
<dbReference type="Pfam" id="PF16984">
    <property type="entry name" value="Grp7_allergen"/>
    <property type="match status" value="1"/>
</dbReference>
<accession>A0A6L2Q635</accession>
<dbReference type="SUPFAM" id="SSF55394">
    <property type="entry name" value="Bactericidal permeability-increasing protein, BPI"/>
    <property type="match status" value="1"/>
</dbReference>
<organism evidence="1 2">
    <name type="scientific">Coptotermes formosanus</name>
    <name type="common">Formosan subterranean termite</name>
    <dbReference type="NCBI Taxonomy" id="36987"/>
    <lineage>
        <taxon>Eukaryota</taxon>
        <taxon>Metazoa</taxon>
        <taxon>Ecdysozoa</taxon>
        <taxon>Arthropoda</taxon>
        <taxon>Hexapoda</taxon>
        <taxon>Insecta</taxon>
        <taxon>Pterygota</taxon>
        <taxon>Neoptera</taxon>
        <taxon>Polyneoptera</taxon>
        <taxon>Dictyoptera</taxon>
        <taxon>Blattodea</taxon>
        <taxon>Blattoidea</taxon>
        <taxon>Termitoidae</taxon>
        <taxon>Rhinotermitidae</taxon>
        <taxon>Coptotermes</taxon>
    </lineage>
</organism>
<dbReference type="GO" id="GO:0008289">
    <property type="term" value="F:lipid binding"/>
    <property type="evidence" value="ECO:0007669"/>
    <property type="project" value="InterPro"/>
</dbReference>
<keyword evidence="2" id="KW-1185">Reference proteome</keyword>
<dbReference type="Pfam" id="PF06585">
    <property type="entry name" value="JHBP"/>
    <property type="match status" value="1"/>
</dbReference>
<protein>
    <submittedName>
        <fullName evidence="1">Uncharacterized protein</fullName>
    </submittedName>
</protein>
<dbReference type="Gene3D" id="3.15.10.30">
    <property type="entry name" value="Haemolymph juvenile hormone binding protein"/>
    <property type="match status" value="1"/>
</dbReference>
<dbReference type="SMART" id="SM00700">
    <property type="entry name" value="JHBP"/>
    <property type="match status" value="1"/>
</dbReference>
<reference evidence="2" key="1">
    <citation type="submission" date="2020-01" db="EMBL/GenBank/DDBJ databases">
        <title>Draft genome sequence of the Termite Coptotermes fromosanus.</title>
        <authorList>
            <person name="Itakura S."/>
            <person name="Yosikawa Y."/>
            <person name="Umezawa K."/>
        </authorList>
    </citation>
    <scope>NUCLEOTIDE SEQUENCE [LARGE SCALE GENOMIC DNA]</scope>
</reference>
<evidence type="ECO:0000313" key="1">
    <source>
        <dbReference type="EMBL" id="GFG40176.1"/>
    </source>
</evidence>
<dbReference type="InParanoid" id="A0A6L2Q635"/>
<dbReference type="OrthoDB" id="6412801at2759"/>
<dbReference type="PANTHER" id="PTHR11008">
    <property type="entry name" value="PROTEIN TAKEOUT-LIKE PROTEIN"/>
    <property type="match status" value="1"/>
</dbReference>
<dbReference type="Proteomes" id="UP000502823">
    <property type="component" value="Unassembled WGS sequence"/>
</dbReference>
<sequence>MRYCGQLHNCGLTFEGEQLEDSHAKVTIRVKRRQQLIVSSASEDNSEGAEGLTNVTLLGEQKLSDQVRLILNHYKQDDPVGLPGAPISDPMPIPDMKHSFTYATMHFKSAHVHGLSRFRIEHIKSNLAEMQVSVGLRIEKLEVLGNYTMSSWFSRSSGPFNVTLSNVYIEGLAKLEVERGGQLQAQNIDMDIIFEDIALNFQNLGFLGSLFQGIINSVGTFLFDSIKPFILREVNTNVRGDVNKHIRALPQRFPNSISPLDMALAEGRRHVREKGYDPHHFPDYNYTVGIFRIDLTHSWVSGISSFYRVGNISVTMEDNIVYVGVYVGTQRLEGRTLWELNIGGLLSRAGSASFTVEYIHTKTEISQPLDTRKRPVLRDLDIEVGNIQVRMDGAGTLDYVIEFVVNVLPNLLRYQIVNAVEGPVKLRVQDIMDSIDIEEMIEEKLPELDKVKL</sequence>